<dbReference type="EMBL" id="BAABME010011086">
    <property type="protein sequence ID" value="GAA0183222.1"/>
    <property type="molecule type" value="Genomic_DNA"/>
</dbReference>
<evidence type="ECO:0000313" key="3">
    <source>
        <dbReference type="Proteomes" id="UP001454036"/>
    </source>
</evidence>
<sequence>MGCSASKMESFVTKDQQNLSENSASFGSVSAYSDPSSTPVSRTLYLPSPLVHHPPARKGDTNHLVSLTSSTYGSLVLVDPIPTPKDVNFNDQELLNSTILASELKNVKRGVDDPISPDSVINTWELMEGLDEVDFDVVSAPLDSPSRVEKRGFDSVYFREEGEVNEINELMKTYEIVEHEETKPLWQHLTEASVFGSSYGRALGSKQIEGTRTEDIEKKKELDCIELDNLDVKRKAAIKCTELDVQRLKDNECAESYKGSSKMCNGKFNLSREEDRIILYYTSLRGIRKTYEDCCEVRMILRGYKVCVDERDISMDSAYRTELKNALNGMPTSLPQMFISGRNIGGEEIKQLHEDGQLANLLKGFPVMDSAFVCENCGDARFVMCLNCNGSRKVFEENEEMLTMCPICNENGLVRCHKCCP</sequence>
<accession>A0AAV3RS60</accession>
<dbReference type="PANTHER" id="PTHR45669:SF18">
    <property type="entry name" value="GLUTAREDOXIN FAMILY PROTEIN"/>
    <property type="match status" value="1"/>
</dbReference>
<protein>
    <submittedName>
        <fullName evidence="2">Oxidoreductase</fullName>
    </submittedName>
</protein>
<organism evidence="2 3">
    <name type="scientific">Lithospermum erythrorhizon</name>
    <name type="common">Purple gromwell</name>
    <name type="synonym">Lithospermum officinale var. erythrorhizon</name>
    <dbReference type="NCBI Taxonomy" id="34254"/>
    <lineage>
        <taxon>Eukaryota</taxon>
        <taxon>Viridiplantae</taxon>
        <taxon>Streptophyta</taxon>
        <taxon>Embryophyta</taxon>
        <taxon>Tracheophyta</taxon>
        <taxon>Spermatophyta</taxon>
        <taxon>Magnoliopsida</taxon>
        <taxon>eudicotyledons</taxon>
        <taxon>Gunneridae</taxon>
        <taxon>Pentapetalae</taxon>
        <taxon>asterids</taxon>
        <taxon>lamiids</taxon>
        <taxon>Boraginales</taxon>
        <taxon>Boraginaceae</taxon>
        <taxon>Boraginoideae</taxon>
        <taxon>Lithospermeae</taxon>
        <taxon>Lithospermum</taxon>
    </lineage>
</organism>
<name>A0AAV3RS60_LITER</name>
<evidence type="ECO:0000313" key="2">
    <source>
        <dbReference type="EMBL" id="GAA0183222.1"/>
    </source>
</evidence>
<reference evidence="2 3" key="1">
    <citation type="submission" date="2024-01" db="EMBL/GenBank/DDBJ databases">
        <title>The complete chloroplast genome sequence of Lithospermum erythrorhizon: insights into the phylogenetic relationship among Boraginaceae species and the maternal lineages of purple gromwells.</title>
        <authorList>
            <person name="Okada T."/>
            <person name="Watanabe K."/>
        </authorList>
    </citation>
    <scope>NUCLEOTIDE SEQUENCE [LARGE SCALE GENOMIC DNA]</scope>
</reference>
<keyword evidence="3" id="KW-1185">Reference proteome</keyword>
<comment type="caution">
    <text evidence="2">The sequence shown here is derived from an EMBL/GenBank/DDBJ whole genome shotgun (WGS) entry which is preliminary data.</text>
</comment>
<dbReference type="CDD" id="cd03031">
    <property type="entry name" value="GRX_GRX_like"/>
    <property type="match status" value="1"/>
</dbReference>
<dbReference type="Pfam" id="PF23733">
    <property type="entry name" value="GRXCR1-2_C"/>
    <property type="match status" value="1"/>
</dbReference>
<dbReference type="PROSITE" id="PS51354">
    <property type="entry name" value="GLUTAREDOXIN_2"/>
    <property type="match status" value="1"/>
</dbReference>
<dbReference type="SUPFAM" id="SSF52833">
    <property type="entry name" value="Thioredoxin-like"/>
    <property type="match status" value="1"/>
</dbReference>
<gene>
    <name evidence="2" type="ORF">LIER_30678</name>
</gene>
<dbReference type="InterPro" id="IPR036249">
    <property type="entry name" value="Thioredoxin-like_sf"/>
</dbReference>
<dbReference type="PANTHER" id="PTHR45669">
    <property type="entry name" value="GLUTAREDOXIN DOMAIN-CONTAINING CYSTEINE-RICH PROTEIN CG12206-RELATED"/>
    <property type="match status" value="1"/>
</dbReference>
<feature type="domain" description="Glutaredoxin" evidence="1">
    <location>
        <begin position="278"/>
        <end position="342"/>
    </location>
</feature>
<dbReference type="Gene3D" id="3.40.30.10">
    <property type="entry name" value="Glutaredoxin"/>
    <property type="match status" value="1"/>
</dbReference>
<dbReference type="AlphaFoldDB" id="A0AAV3RS60"/>
<dbReference type="Pfam" id="PF00462">
    <property type="entry name" value="Glutaredoxin"/>
    <property type="match status" value="1"/>
</dbReference>
<proteinExistence type="predicted"/>
<evidence type="ECO:0000259" key="1">
    <source>
        <dbReference type="Pfam" id="PF00462"/>
    </source>
</evidence>
<dbReference type="Proteomes" id="UP001454036">
    <property type="component" value="Unassembled WGS sequence"/>
</dbReference>
<dbReference type="InterPro" id="IPR002109">
    <property type="entry name" value="Glutaredoxin"/>
</dbReference>